<feature type="compositionally biased region" description="Acidic residues" evidence="1">
    <location>
        <begin position="140"/>
        <end position="183"/>
    </location>
</feature>
<dbReference type="EMBL" id="PGGK01000009">
    <property type="protein sequence ID" value="TGC08431.1"/>
    <property type="molecule type" value="Genomic_DNA"/>
</dbReference>
<organism evidence="3 4">
    <name type="scientific">Methanolobus halotolerans</name>
    <dbReference type="NCBI Taxonomy" id="2052935"/>
    <lineage>
        <taxon>Archaea</taxon>
        <taxon>Methanobacteriati</taxon>
        <taxon>Methanobacteriota</taxon>
        <taxon>Stenosarchaea group</taxon>
        <taxon>Methanomicrobia</taxon>
        <taxon>Methanosarcinales</taxon>
        <taxon>Methanosarcinaceae</taxon>
        <taxon>Methanolobus</taxon>
    </lineage>
</organism>
<evidence type="ECO:0000256" key="1">
    <source>
        <dbReference type="SAM" id="MobiDB-lite"/>
    </source>
</evidence>
<feature type="compositionally biased region" description="Acidic residues" evidence="1">
    <location>
        <begin position="195"/>
        <end position="208"/>
    </location>
</feature>
<protein>
    <recommendedName>
        <fullName evidence="5">PGF-pre-PGF domain-containing protein</fullName>
    </recommendedName>
</protein>
<reference evidence="3 4" key="1">
    <citation type="submission" date="2017-11" db="EMBL/GenBank/DDBJ databases">
        <title>Isolation and Characterization of Methanogenic Archaea from Saline Meromictic Lake at Siberia.</title>
        <authorList>
            <person name="Shen Y."/>
            <person name="Huang H.-H."/>
            <person name="Lai M.-C."/>
            <person name="Chen S.-C."/>
        </authorList>
    </citation>
    <scope>NUCLEOTIDE SEQUENCE [LARGE SCALE GENOMIC DNA]</scope>
    <source>
        <strain evidence="3 4">SY-01</strain>
    </source>
</reference>
<name>A0A4E0Q3Z2_9EURY</name>
<dbReference type="Proteomes" id="UP000297295">
    <property type="component" value="Unassembled WGS sequence"/>
</dbReference>
<feature type="compositionally biased region" description="Basic and acidic residues" evidence="1">
    <location>
        <begin position="109"/>
        <end position="139"/>
    </location>
</feature>
<dbReference type="AlphaFoldDB" id="A0A4E0Q3Z2"/>
<sequence length="515" mass="57665">MFQILFVCFICTGLLLVTSVPVFADPSDSGSDGNDERDDDEGDDDERDDDERDDDERDDDERDDDERDDDERDDDERDDDERDDDERDDDERDDDERDDDERDNDEKDDDKKDDDKKDDDKKDDGKRDDDKKDDGKRDDDERDDDEGDNDERDDEEGDNDERDDEEGDNDERDDEEGDNDERDDNSSGNAGYEGREDDPSEDNDSSGDDSEHTSDDSGTTEESSSNTVNTTDPGSNDGSDTTDTAGSEDTTGNSSFSSEDSESTRLDPYIGTQENYENIEVTDFAFLSVVNGVEAIFEFDRDHAITSVSFVPQVSGGQVKTIVESLKGTSVFANEAPPGLVYRNLNVWVGNGQYSSYKFTEAKVNFKVEKQWLESNNVGYDSILLYNYHNEWGALATERTGEDDAYVYYTAQTPGFSPFAIVSADENTVLNSLAEGEDDRSEDNGSLFHGGSSGADNVADTSNSSMLSYGLLILGIGLFVLWTIGFVAIKHRINFDEIGPQLRNQGEEVFKRLKK</sequence>
<evidence type="ECO:0008006" key="5">
    <source>
        <dbReference type="Google" id="ProtNLM"/>
    </source>
</evidence>
<keyword evidence="2" id="KW-1133">Transmembrane helix</keyword>
<keyword evidence="2" id="KW-0472">Membrane</keyword>
<evidence type="ECO:0000313" key="4">
    <source>
        <dbReference type="Proteomes" id="UP000297295"/>
    </source>
</evidence>
<feature type="compositionally biased region" description="Polar residues" evidence="1">
    <location>
        <begin position="233"/>
        <end position="253"/>
    </location>
</feature>
<feature type="compositionally biased region" description="Low complexity" evidence="1">
    <location>
        <begin position="216"/>
        <end position="232"/>
    </location>
</feature>
<accession>A0A4E0Q3Z2</accession>
<dbReference type="NCBIfam" id="TIGR04213">
    <property type="entry name" value="PGF_pre_PGF"/>
    <property type="match status" value="1"/>
</dbReference>
<feature type="transmembrane region" description="Helical" evidence="2">
    <location>
        <begin position="466"/>
        <end position="489"/>
    </location>
</feature>
<keyword evidence="4" id="KW-1185">Reference proteome</keyword>
<feature type="compositionally biased region" description="Acidic residues" evidence="1">
    <location>
        <begin position="33"/>
        <end position="108"/>
    </location>
</feature>
<comment type="caution">
    <text evidence="3">The sequence shown here is derived from an EMBL/GenBank/DDBJ whole genome shotgun (WGS) entry which is preliminary data.</text>
</comment>
<evidence type="ECO:0000256" key="2">
    <source>
        <dbReference type="SAM" id="Phobius"/>
    </source>
</evidence>
<keyword evidence="2" id="KW-0812">Transmembrane</keyword>
<dbReference type="InterPro" id="IPR026453">
    <property type="entry name" value="PGF_pre_PGF"/>
</dbReference>
<feature type="region of interest" description="Disordered" evidence="1">
    <location>
        <begin position="23"/>
        <end position="266"/>
    </location>
</feature>
<evidence type="ECO:0000313" key="3">
    <source>
        <dbReference type="EMBL" id="TGC08431.1"/>
    </source>
</evidence>
<gene>
    <name evidence="3" type="ORF">CUN85_08910</name>
</gene>
<proteinExistence type="predicted"/>